<sequence length="238" mass="26654">MGEEDEEDEENEENDENKEEDGGEQYRKHSSLIDIEGSPVLQIDCGKAQCPRKKLLCFVMKPQLMDSNAIITLLMQKMNEALEEIEGLKQKLGQLLAALPANAAVVPYKNESRAELYPLVPSSLCKTKKKLEHLSVLLKDGTGDVVPQFMAAINNIGRQNPADETRNIMEAVMTNDLAKVCSWAIDGPPPKTADPEIESKREPKLIFGESDMLFLCYTYHTAKNCAHLRHREEPSTLN</sequence>
<reference evidence="1" key="1">
    <citation type="submission" date="2023-04" db="EMBL/GenBank/DDBJ databases">
        <title>A chromosome-level genome assembly of the parasitoid wasp Eretmocerus hayati.</title>
        <authorList>
            <person name="Zhong Y."/>
            <person name="Liu S."/>
            <person name="Liu Y."/>
        </authorList>
    </citation>
    <scope>NUCLEOTIDE SEQUENCE</scope>
    <source>
        <strain evidence="1">ZJU_SS_LIU_2023</strain>
    </source>
</reference>
<protein>
    <submittedName>
        <fullName evidence="1">Uncharacterized protein</fullName>
    </submittedName>
</protein>
<keyword evidence="2" id="KW-1185">Reference proteome</keyword>
<accession>A0ACC2NZ34</accession>
<evidence type="ECO:0000313" key="2">
    <source>
        <dbReference type="Proteomes" id="UP001239111"/>
    </source>
</evidence>
<proteinExistence type="predicted"/>
<dbReference type="EMBL" id="CM056742">
    <property type="protein sequence ID" value="KAJ8676123.1"/>
    <property type="molecule type" value="Genomic_DNA"/>
</dbReference>
<comment type="caution">
    <text evidence="1">The sequence shown here is derived from an EMBL/GenBank/DDBJ whole genome shotgun (WGS) entry which is preliminary data.</text>
</comment>
<evidence type="ECO:0000313" key="1">
    <source>
        <dbReference type="EMBL" id="KAJ8676123.1"/>
    </source>
</evidence>
<gene>
    <name evidence="1" type="ORF">QAD02_011909</name>
</gene>
<dbReference type="Proteomes" id="UP001239111">
    <property type="component" value="Chromosome 2"/>
</dbReference>
<organism evidence="1 2">
    <name type="scientific">Eretmocerus hayati</name>
    <dbReference type="NCBI Taxonomy" id="131215"/>
    <lineage>
        <taxon>Eukaryota</taxon>
        <taxon>Metazoa</taxon>
        <taxon>Ecdysozoa</taxon>
        <taxon>Arthropoda</taxon>
        <taxon>Hexapoda</taxon>
        <taxon>Insecta</taxon>
        <taxon>Pterygota</taxon>
        <taxon>Neoptera</taxon>
        <taxon>Endopterygota</taxon>
        <taxon>Hymenoptera</taxon>
        <taxon>Apocrita</taxon>
        <taxon>Proctotrupomorpha</taxon>
        <taxon>Chalcidoidea</taxon>
        <taxon>Aphelinidae</taxon>
        <taxon>Aphelininae</taxon>
        <taxon>Eretmocerus</taxon>
    </lineage>
</organism>
<name>A0ACC2NZ34_9HYME</name>